<dbReference type="GO" id="GO:0003825">
    <property type="term" value="F:alpha,alpha-trehalose-phosphate synthase (UDP-forming) activity"/>
    <property type="evidence" value="ECO:0007669"/>
    <property type="project" value="UniProtKB-EC"/>
</dbReference>
<dbReference type="EMBL" id="UOES01000309">
    <property type="protein sequence ID" value="VAW27820.1"/>
    <property type="molecule type" value="Genomic_DNA"/>
</dbReference>
<dbReference type="SUPFAM" id="SSF53756">
    <property type="entry name" value="UDP-Glycosyltransferase/glycogen phosphorylase"/>
    <property type="match status" value="1"/>
</dbReference>
<dbReference type="Gene3D" id="3.40.50.2000">
    <property type="entry name" value="Glycogen Phosphorylase B"/>
    <property type="match status" value="2"/>
</dbReference>
<dbReference type="GO" id="GO:0004805">
    <property type="term" value="F:trehalose-phosphatase activity"/>
    <property type="evidence" value="ECO:0007669"/>
    <property type="project" value="UniProtKB-EC"/>
</dbReference>
<organism evidence="1">
    <name type="scientific">hydrothermal vent metagenome</name>
    <dbReference type="NCBI Taxonomy" id="652676"/>
    <lineage>
        <taxon>unclassified sequences</taxon>
        <taxon>metagenomes</taxon>
        <taxon>ecological metagenomes</taxon>
    </lineage>
</organism>
<keyword evidence="1" id="KW-0378">Hydrolase</keyword>
<feature type="non-terminal residue" evidence="1">
    <location>
        <position position="439"/>
    </location>
</feature>
<dbReference type="PANTHER" id="PTHR10788:SF106">
    <property type="entry name" value="BCDNA.GH08860"/>
    <property type="match status" value="1"/>
</dbReference>
<dbReference type="InterPro" id="IPR001830">
    <property type="entry name" value="Glyco_trans_20"/>
</dbReference>
<dbReference type="EC" id="2.4.1.15" evidence="1"/>
<proteinExistence type="predicted"/>
<gene>
    <name evidence="1" type="ORF">MNBD_BACTEROID06-577</name>
</gene>
<reference evidence="1" key="1">
    <citation type="submission" date="2018-06" db="EMBL/GenBank/DDBJ databases">
        <authorList>
            <person name="Zhirakovskaya E."/>
        </authorList>
    </citation>
    <scope>NUCLEOTIDE SEQUENCE</scope>
</reference>
<evidence type="ECO:0000313" key="1">
    <source>
        <dbReference type="EMBL" id="VAW27820.1"/>
    </source>
</evidence>
<dbReference type="AlphaFoldDB" id="A0A3B0UFC4"/>
<sequence length="439" mass="51164">MARLIIISNRLPVSITERNGELIMNPSAGGLATGLNSLKSDREVHWIGWPGINTSKKEKQLAITEKLKTLNMVPVFIPKDKFSGYYNGFSNSTLWPLFHYFQQYSDFYEHTWRDYQFVNYLFAEKIFKTTNEDDIFWVQDYHLMLVPQLIRQQYKQASIGFFLHIPFPTFELLRTMPKRRELLNGVLGADLIGFHTHDYVRHFISAVRRILGHEHHFLGRIRLEDRVVEVDSFPMGIDYHKYADAVKKPAVKKEVKRYEKEIGDKKIILTIDRLDYSKGLPQRVRAFKLFLEKYPKFQGKVSMVMIVVPSRDNIKHYNTLKEELDKRVGSINSKYGNISWTPVQYYYRSISFNRLIAWYKVAPIALITPFRDGMNLVAKEYIATKDDGKGVLILSEMAGAAKEMVSALQVNPNNLHHIADSIYKALEMDEDEQVEHMRA</sequence>
<keyword evidence="1" id="KW-0808">Transferase</keyword>
<accession>A0A3B0UFC4</accession>
<dbReference type="NCBIfam" id="NF011071">
    <property type="entry name" value="PRK14501.1"/>
    <property type="match status" value="1"/>
</dbReference>
<dbReference type="GO" id="GO:0005829">
    <property type="term" value="C:cytosol"/>
    <property type="evidence" value="ECO:0007669"/>
    <property type="project" value="TreeGrafter"/>
</dbReference>
<dbReference type="PANTHER" id="PTHR10788">
    <property type="entry name" value="TREHALOSE-6-PHOSPHATE SYNTHASE"/>
    <property type="match status" value="1"/>
</dbReference>
<dbReference type="EC" id="3.1.3.12" evidence="1"/>
<dbReference type="CDD" id="cd03788">
    <property type="entry name" value="GT20_TPS"/>
    <property type="match status" value="1"/>
</dbReference>
<dbReference type="GO" id="GO:0005992">
    <property type="term" value="P:trehalose biosynthetic process"/>
    <property type="evidence" value="ECO:0007669"/>
    <property type="project" value="InterPro"/>
</dbReference>
<dbReference type="Pfam" id="PF00982">
    <property type="entry name" value="Glyco_transf_20"/>
    <property type="match status" value="1"/>
</dbReference>
<protein>
    <submittedName>
        <fullName evidence="1">Alpha,alpha-trehalose-phosphate synthase [UDP-forming] / Trehalose-6-phosphate phosphatase</fullName>
        <ecNumber evidence="1">2.4.1.15</ecNumber>
        <ecNumber evidence="1">3.1.3.12</ecNumber>
    </submittedName>
</protein>
<keyword evidence="1" id="KW-0328">Glycosyltransferase</keyword>
<name>A0A3B0UFC4_9ZZZZ</name>